<dbReference type="Proteomes" id="UP000541421">
    <property type="component" value="Unassembled WGS sequence"/>
</dbReference>
<protein>
    <submittedName>
        <fullName evidence="1">Uncharacterized protein</fullName>
    </submittedName>
</protein>
<comment type="caution">
    <text evidence="1">The sequence shown here is derived from an EMBL/GenBank/DDBJ whole genome shotgun (WGS) entry which is preliminary data.</text>
</comment>
<sequence>MTSLIIPGFAILFPDSAIRQKEKNVHLHSQMKQEVAYLQQHDRARMALKAIVDMPDHYADRIIRSMLDNKGQLSQKLKKEYEFLASEGVWEEMVAAVQAVFG</sequence>
<evidence type="ECO:0000313" key="2">
    <source>
        <dbReference type="Proteomes" id="UP000541421"/>
    </source>
</evidence>
<dbReference type="RefSeq" id="WP_171589279.1">
    <property type="nucleotide sequence ID" value="NZ_JABGBO010000010.1"/>
</dbReference>
<reference evidence="1 2" key="1">
    <citation type="submission" date="2020-05" db="EMBL/GenBank/DDBJ databases">
        <authorList>
            <person name="Niu N."/>
        </authorList>
    </citation>
    <scope>NUCLEOTIDE SEQUENCE [LARGE SCALE GENOMIC DNA]</scope>
    <source>
        <strain evidence="1 2">LMG10982</strain>
    </source>
</reference>
<organism evidence="1 2">
    <name type="scientific">Pelistega europaea</name>
    <dbReference type="NCBI Taxonomy" id="106147"/>
    <lineage>
        <taxon>Bacteria</taxon>
        <taxon>Pseudomonadati</taxon>
        <taxon>Pseudomonadota</taxon>
        <taxon>Betaproteobacteria</taxon>
        <taxon>Burkholderiales</taxon>
        <taxon>Alcaligenaceae</taxon>
        <taxon>Pelistega</taxon>
    </lineage>
</organism>
<proteinExistence type="predicted"/>
<accession>A0A7Y4LB67</accession>
<evidence type="ECO:0000313" key="1">
    <source>
        <dbReference type="EMBL" id="NOL50297.1"/>
    </source>
</evidence>
<keyword evidence="2" id="KW-1185">Reference proteome</keyword>
<name>A0A7Y4LB67_9BURK</name>
<dbReference type="EMBL" id="JABGBO010000010">
    <property type="protein sequence ID" value="NOL50297.1"/>
    <property type="molecule type" value="Genomic_DNA"/>
</dbReference>
<gene>
    <name evidence="1" type="ORF">HKX40_09165</name>
</gene>
<dbReference type="AlphaFoldDB" id="A0A7Y4LB67"/>